<dbReference type="EMBL" id="HACM01003308">
    <property type="protein sequence ID" value="CRZ03750.1"/>
    <property type="molecule type" value="Transcribed_RNA"/>
</dbReference>
<name>A0A0H5QNL9_9EUKA</name>
<dbReference type="AlphaFoldDB" id="A0A0H5QNL9"/>
<protein>
    <submittedName>
        <fullName evidence="2">Uncharacterized protein</fullName>
    </submittedName>
</protein>
<evidence type="ECO:0000256" key="1">
    <source>
        <dbReference type="SAM" id="Phobius"/>
    </source>
</evidence>
<feature type="transmembrane region" description="Helical" evidence="1">
    <location>
        <begin position="115"/>
        <end position="137"/>
    </location>
</feature>
<evidence type="ECO:0000313" key="2">
    <source>
        <dbReference type="EMBL" id="CRZ03750.1"/>
    </source>
</evidence>
<accession>A0A0H5QNL9</accession>
<proteinExistence type="predicted"/>
<keyword evidence="1" id="KW-1133">Transmembrane helix</keyword>
<keyword evidence="1" id="KW-0472">Membrane</keyword>
<organism evidence="2">
    <name type="scientific">Spongospora subterranea</name>
    <dbReference type="NCBI Taxonomy" id="70186"/>
    <lineage>
        <taxon>Eukaryota</taxon>
        <taxon>Sar</taxon>
        <taxon>Rhizaria</taxon>
        <taxon>Endomyxa</taxon>
        <taxon>Phytomyxea</taxon>
        <taxon>Plasmodiophorida</taxon>
        <taxon>Plasmodiophoridae</taxon>
        <taxon>Spongospora</taxon>
    </lineage>
</organism>
<keyword evidence="1" id="KW-0812">Transmembrane</keyword>
<feature type="transmembrane region" description="Helical" evidence="1">
    <location>
        <begin position="73"/>
        <end position="95"/>
    </location>
</feature>
<reference evidence="2" key="1">
    <citation type="submission" date="2015-04" db="EMBL/GenBank/DDBJ databases">
        <title>The genome sequence of the plant pathogenic Rhizarian Plasmodiophora brassicae reveals insights in its biotrophic life cycle and the origin of chitin synthesis.</title>
        <authorList>
            <person name="Schwelm A."/>
            <person name="Fogelqvist J."/>
            <person name="Knaust A."/>
            <person name="Julke S."/>
            <person name="Lilja T."/>
            <person name="Dhandapani V."/>
            <person name="Bonilla-Rosso G."/>
            <person name="Karlsson M."/>
            <person name="Shevchenko A."/>
            <person name="Choi S.R."/>
            <person name="Kim H.G."/>
            <person name="Park J.Y."/>
            <person name="Lim Y.P."/>
            <person name="Ludwig-Muller J."/>
            <person name="Dixelius C."/>
        </authorList>
    </citation>
    <scope>NUCLEOTIDE SEQUENCE</scope>
    <source>
        <tissue evidence="2">Potato root galls</tissue>
    </source>
</reference>
<sequence>MEDVEARRKFSLRQRQRSLAADEIAMTLEGDPDGELPFNIELQSFPQTNEVFPQAVLGGKALPSRSKNKFDTASICTIVSILITGVVIVFTIVALEARATGQQVPANALSPEPTNAIFDTPVTVLVTVPTTSTIIAAKLRARMARSEAELFPAQNGTETNESLDLVLRSEFTTIAHVVFVEFLLRFGRFLVPYYLREAQSRA</sequence>